<comment type="caution">
    <text evidence="2">The sequence shown here is derived from an EMBL/GenBank/DDBJ whole genome shotgun (WGS) entry which is preliminary data.</text>
</comment>
<proteinExistence type="predicted"/>
<dbReference type="Pfam" id="PF11450">
    <property type="entry name" value="DUF3008"/>
    <property type="match status" value="1"/>
</dbReference>
<protein>
    <submittedName>
        <fullName evidence="2">DUF3008 family protein</fullName>
    </submittedName>
</protein>
<dbReference type="EMBL" id="QTQX01000009">
    <property type="protein sequence ID" value="RQT28755.1"/>
    <property type="molecule type" value="Genomic_DNA"/>
</dbReference>
<evidence type="ECO:0000313" key="2">
    <source>
        <dbReference type="EMBL" id="RQT28755.1"/>
    </source>
</evidence>
<accession>A0A3N8QYA1</accession>
<feature type="region of interest" description="Disordered" evidence="1">
    <location>
        <begin position="1"/>
        <end position="62"/>
    </location>
</feature>
<reference evidence="2 3" key="1">
    <citation type="submission" date="2018-08" db="EMBL/GenBank/DDBJ databases">
        <title>Comparative analysis of Burkholderia isolates from Puerto Rico.</title>
        <authorList>
            <person name="Hall C."/>
            <person name="Sahl J."/>
            <person name="Wagner D."/>
        </authorList>
    </citation>
    <scope>NUCLEOTIDE SEQUENCE [LARGE SCALE GENOMIC DNA]</scope>
    <source>
        <strain evidence="2 3">Bp9001</strain>
    </source>
</reference>
<organism evidence="2 3">
    <name type="scientific">Burkholderia contaminans</name>
    <dbReference type="NCBI Taxonomy" id="488447"/>
    <lineage>
        <taxon>Bacteria</taxon>
        <taxon>Pseudomonadati</taxon>
        <taxon>Pseudomonadota</taxon>
        <taxon>Betaproteobacteria</taxon>
        <taxon>Burkholderiales</taxon>
        <taxon>Burkholderiaceae</taxon>
        <taxon>Burkholderia</taxon>
        <taxon>Burkholderia cepacia complex</taxon>
    </lineage>
</organism>
<evidence type="ECO:0000313" key="3">
    <source>
        <dbReference type="Proteomes" id="UP000269271"/>
    </source>
</evidence>
<dbReference type="RefSeq" id="WP_124618191.1">
    <property type="nucleotide sequence ID" value="NZ_QTQX01000009.1"/>
</dbReference>
<dbReference type="AlphaFoldDB" id="A0A3N8QYA1"/>
<name>A0A3N8QYA1_9BURK</name>
<feature type="compositionally biased region" description="Basic residues" evidence="1">
    <location>
        <begin position="1"/>
        <end position="11"/>
    </location>
</feature>
<gene>
    <name evidence="2" type="ORF">DF037_16080</name>
</gene>
<sequence>MPAKAPARRRTAGAALPAGRGKTNMQDLMPPAKSTARSMSASKRVKTVSMPKRGKPEHQHDA</sequence>
<dbReference type="Proteomes" id="UP000269271">
    <property type="component" value="Unassembled WGS sequence"/>
</dbReference>
<dbReference type="InterPro" id="IPR021553">
    <property type="entry name" value="DUF3008"/>
</dbReference>
<evidence type="ECO:0000256" key="1">
    <source>
        <dbReference type="SAM" id="MobiDB-lite"/>
    </source>
</evidence>